<sequence>MDGSSSGPFGPSEEEVTFHGEFGIEEELASDEPDNPELEKEEEERQIREHNNKKRNCLTSNSFNKDTLANSDKVCKSSKKPTRPPSWAWDHFTEKSIKGVMTAVCNQCGTYFASDRKRNETSNLIGHLMRQCKKFPKELRDPRQMVLFL</sequence>
<accession>A0ACB9NKW7</accession>
<dbReference type="Proteomes" id="UP000828941">
    <property type="component" value="Chromosome 6"/>
</dbReference>
<evidence type="ECO:0000313" key="2">
    <source>
        <dbReference type="Proteomes" id="UP000828941"/>
    </source>
</evidence>
<keyword evidence="2" id="KW-1185">Reference proteome</keyword>
<reference evidence="1 2" key="1">
    <citation type="journal article" date="2022" name="DNA Res.">
        <title>Chromosomal-level genome assembly of the orchid tree Bauhinia variegata (Leguminosae; Cercidoideae) supports the allotetraploid origin hypothesis of Bauhinia.</title>
        <authorList>
            <person name="Zhong Y."/>
            <person name="Chen Y."/>
            <person name="Zheng D."/>
            <person name="Pang J."/>
            <person name="Liu Y."/>
            <person name="Luo S."/>
            <person name="Meng S."/>
            <person name="Qian L."/>
            <person name="Wei D."/>
            <person name="Dai S."/>
            <person name="Zhou R."/>
        </authorList>
    </citation>
    <scope>NUCLEOTIDE SEQUENCE [LARGE SCALE GENOMIC DNA]</scope>
    <source>
        <strain evidence="1">BV-YZ2020</strain>
    </source>
</reference>
<name>A0ACB9NKW7_BAUVA</name>
<protein>
    <submittedName>
        <fullName evidence="1">Uncharacterized protein</fullName>
    </submittedName>
</protein>
<gene>
    <name evidence="1" type="ORF">L6164_015354</name>
</gene>
<organism evidence="1 2">
    <name type="scientific">Bauhinia variegata</name>
    <name type="common">Purple orchid tree</name>
    <name type="synonym">Phanera variegata</name>
    <dbReference type="NCBI Taxonomy" id="167791"/>
    <lineage>
        <taxon>Eukaryota</taxon>
        <taxon>Viridiplantae</taxon>
        <taxon>Streptophyta</taxon>
        <taxon>Embryophyta</taxon>
        <taxon>Tracheophyta</taxon>
        <taxon>Spermatophyta</taxon>
        <taxon>Magnoliopsida</taxon>
        <taxon>eudicotyledons</taxon>
        <taxon>Gunneridae</taxon>
        <taxon>Pentapetalae</taxon>
        <taxon>rosids</taxon>
        <taxon>fabids</taxon>
        <taxon>Fabales</taxon>
        <taxon>Fabaceae</taxon>
        <taxon>Cercidoideae</taxon>
        <taxon>Cercideae</taxon>
        <taxon>Bauhiniinae</taxon>
        <taxon>Bauhinia</taxon>
    </lineage>
</organism>
<proteinExistence type="predicted"/>
<evidence type="ECO:0000313" key="1">
    <source>
        <dbReference type="EMBL" id="KAI4336877.1"/>
    </source>
</evidence>
<comment type="caution">
    <text evidence="1">The sequence shown here is derived from an EMBL/GenBank/DDBJ whole genome shotgun (WGS) entry which is preliminary data.</text>
</comment>
<dbReference type="EMBL" id="CM039431">
    <property type="protein sequence ID" value="KAI4336877.1"/>
    <property type="molecule type" value="Genomic_DNA"/>
</dbReference>